<gene>
    <name evidence="4" type="primary">exoA</name>
    <name evidence="4" type="ORF">GCM10022215_31520</name>
</gene>
<accession>A0ABP7XRS3</accession>
<dbReference type="EMBL" id="BAAAZH010000024">
    <property type="protein sequence ID" value="GAA4124113.1"/>
    <property type="molecule type" value="Genomic_DNA"/>
</dbReference>
<evidence type="ECO:0000313" key="4">
    <source>
        <dbReference type="EMBL" id="GAA4124113.1"/>
    </source>
</evidence>
<dbReference type="InterPro" id="IPR029044">
    <property type="entry name" value="Nucleotide-diphossugar_trans"/>
</dbReference>
<dbReference type="PANTHER" id="PTHR43685">
    <property type="entry name" value="GLYCOSYLTRANSFERASE"/>
    <property type="match status" value="1"/>
</dbReference>
<feature type="region of interest" description="Disordered" evidence="1">
    <location>
        <begin position="1"/>
        <end position="38"/>
    </location>
</feature>
<evidence type="ECO:0000313" key="5">
    <source>
        <dbReference type="Proteomes" id="UP001501495"/>
    </source>
</evidence>
<keyword evidence="2" id="KW-0472">Membrane</keyword>
<feature type="transmembrane region" description="Helical" evidence="2">
    <location>
        <begin position="345"/>
        <end position="363"/>
    </location>
</feature>
<name>A0ABP7XRS3_9ACTN</name>
<proteinExistence type="predicted"/>
<keyword evidence="5" id="KW-1185">Reference proteome</keyword>
<dbReference type="Gene3D" id="3.90.550.10">
    <property type="entry name" value="Spore Coat Polysaccharide Biosynthesis Protein SpsA, Chain A"/>
    <property type="match status" value="1"/>
</dbReference>
<keyword evidence="2" id="KW-1133">Transmembrane helix</keyword>
<dbReference type="Pfam" id="PF00535">
    <property type="entry name" value="Glycos_transf_2"/>
    <property type="match status" value="1"/>
</dbReference>
<dbReference type="SUPFAM" id="SSF53448">
    <property type="entry name" value="Nucleotide-diphospho-sugar transferases"/>
    <property type="match status" value="1"/>
</dbReference>
<feature type="compositionally biased region" description="Basic and acidic residues" evidence="1">
    <location>
        <begin position="380"/>
        <end position="389"/>
    </location>
</feature>
<feature type="region of interest" description="Disordered" evidence="1">
    <location>
        <begin position="369"/>
        <end position="389"/>
    </location>
</feature>
<feature type="domain" description="Glycosyltransferase 2-like" evidence="3">
    <location>
        <begin position="43"/>
        <end position="209"/>
    </location>
</feature>
<feature type="transmembrane region" description="Helical" evidence="2">
    <location>
        <begin position="280"/>
        <end position="304"/>
    </location>
</feature>
<feature type="transmembrane region" description="Helical" evidence="2">
    <location>
        <begin position="310"/>
        <end position="333"/>
    </location>
</feature>
<keyword evidence="2" id="KW-0812">Transmembrane</keyword>
<dbReference type="InterPro" id="IPR001173">
    <property type="entry name" value="Glyco_trans_2-like"/>
</dbReference>
<sequence length="389" mass="42110">MSISARDRARDVPVRPAAVRVPSEDRTPAAATPGTTPVATPVSVVMPVLEEERYLEPAVRRVLEQEYDGEIEIVLALGPSADRTHEIAEALAESDPRIVLVENPTGRTPQGLNAAIAVTSHPYIVRVDAHGELPPGYIREVVRLLDTTGAANVGGMMRVEGDSDFGRAVAVAMSSPLGIGGSKFHVGGEPGPARTVYLGAFRREVLDELGGFDEHFVRAQDWELNYRIRQAGHTIWFTPHLAVTYRPRRDFAALRKQFFGSGQWRRQIVAAYPESASFRYLAAPVVTAIVALGTLLGVLGVAGTTLEIPYAWLLIAGFAAPLGYAVGVMGASVAIGRGLPSRSRLLLPFVMMTMHLSWGSGFLRSIPRSQRRPAPVQDRYAPRHLADAA</sequence>
<protein>
    <submittedName>
        <fullName evidence="4">Succinoglycan biosynthesis glycosyltransferase ExoA</fullName>
    </submittedName>
</protein>
<feature type="compositionally biased region" description="Basic and acidic residues" evidence="1">
    <location>
        <begin position="1"/>
        <end position="13"/>
    </location>
</feature>
<evidence type="ECO:0000259" key="3">
    <source>
        <dbReference type="Pfam" id="PF00535"/>
    </source>
</evidence>
<organism evidence="4 5">
    <name type="scientific">Nocardioides fonticola</name>
    <dbReference type="NCBI Taxonomy" id="450363"/>
    <lineage>
        <taxon>Bacteria</taxon>
        <taxon>Bacillati</taxon>
        <taxon>Actinomycetota</taxon>
        <taxon>Actinomycetes</taxon>
        <taxon>Propionibacteriales</taxon>
        <taxon>Nocardioidaceae</taxon>
        <taxon>Nocardioides</taxon>
    </lineage>
</organism>
<dbReference type="Proteomes" id="UP001501495">
    <property type="component" value="Unassembled WGS sequence"/>
</dbReference>
<dbReference type="PANTHER" id="PTHR43685:SF2">
    <property type="entry name" value="GLYCOSYLTRANSFERASE 2-LIKE DOMAIN-CONTAINING PROTEIN"/>
    <property type="match status" value="1"/>
</dbReference>
<dbReference type="CDD" id="cd02525">
    <property type="entry name" value="Succinoglycan_BP_ExoA"/>
    <property type="match status" value="1"/>
</dbReference>
<dbReference type="InterPro" id="IPR050834">
    <property type="entry name" value="Glycosyltransf_2"/>
</dbReference>
<feature type="compositionally biased region" description="Low complexity" evidence="1">
    <location>
        <begin position="28"/>
        <end position="38"/>
    </location>
</feature>
<evidence type="ECO:0000256" key="2">
    <source>
        <dbReference type="SAM" id="Phobius"/>
    </source>
</evidence>
<reference evidence="5" key="1">
    <citation type="journal article" date="2019" name="Int. J. Syst. Evol. Microbiol.">
        <title>The Global Catalogue of Microorganisms (GCM) 10K type strain sequencing project: providing services to taxonomists for standard genome sequencing and annotation.</title>
        <authorList>
            <consortium name="The Broad Institute Genomics Platform"/>
            <consortium name="The Broad Institute Genome Sequencing Center for Infectious Disease"/>
            <person name="Wu L."/>
            <person name="Ma J."/>
        </authorList>
    </citation>
    <scope>NUCLEOTIDE SEQUENCE [LARGE SCALE GENOMIC DNA]</scope>
    <source>
        <strain evidence="5">JCM 16703</strain>
    </source>
</reference>
<evidence type="ECO:0000256" key="1">
    <source>
        <dbReference type="SAM" id="MobiDB-lite"/>
    </source>
</evidence>
<comment type="caution">
    <text evidence="4">The sequence shown here is derived from an EMBL/GenBank/DDBJ whole genome shotgun (WGS) entry which is preliminary data.</text>
</comment>